<dbReference type="Gene3D" id="3.40.50.1980">
    <property type="entry name" value="Nitrogenase molybdenum iron protein domain"/>
    <property type="match status" value="1"/>
</dbReference>
<dbReference type="GO" id="GO:0005737">
    <property type="term" value="C:cytoplasm"/>
    <property type="evidence" value="ECO:0007669"/>
    <property type="project" value="TreeGrafter"/>
</dbReference>
<proteinExistence type="predicted"/>
<dbReference type="GO" id="GO:0004399">
    <property type="term" value="F:histidinol dehydrogenase activity"/>
    <property type="evidence" value="ECO:0007669"/>
    <property type="project" value="TreeGrafter"/>
</dbReference>
<evidence type="ECO:0000313" key="2">
    <source>
        <dbReference type="EMBL" id="SVC75455.1"/>
    </source>
</evidence>
<dbReference type="PANTHER" id="PTHR21256">
    <property type="entry name" value="HISTIDINOL DEHYDROGENASE HDH"/>
    <property type="match status" value="1"/>
</dbReference>
<dbReference type="GO" id="GO:0051287">
    <property type="term" value="F:NAD binding"/>
    <property type="evidence" value="ECO:0007669"/>
    <property type="project" value="InterPro"/>
</dbReference>
<protein>
    <recommendedName>
        <fullName evidence="3">Histidinol dehydrogenase</fullName>
    </recommendedName>
</protein>
<feature type="non-terminal residue" evidence="2">
    <location>
        <position position="105"/>
    </location>
</feature>
<organism evidence="2">
    <name type="scientific">marine metagenome</name>
    <dbReference type="NCBI Taxonomy" id="408172"/>
    <lineage>
        <taxon>unclassified sequences</taxon>
        <taxon>metagenomes</taxon>
        <taxon>ecological metagenomes</taxon>
    </lineage>
</organism>
<dbReference type="PANTHER" id="PTHR21256:SF2">
    <property type="entry name" value="HISTIDINE BIOSYNTHESIS TRIFUNCTIONAL PROTEIN"/>
    <property type="match status" value="1"/>
</dbReference>
<evidence type="ECO:0000256" key="1">
    <source>
        <dbReference type="ARBA" id="ARBA00023002"/>
    </source>
</evidence>
<sequence>MGLKEIINWNEVSEDTRVNLLERPTQVIREDQNEIIEKIFTTVISHGDKKLREYTKAFDNVDIDSIEMTDQEVQESIEQTPKELKDSIRNAIENIKSFHESFLNV</sequence>
<keyword evidence="1" id="KW-0560">Oxidoreductase</keyword>
<accession>A0A382PS19</accession>
<dbReference type="GO" id="GO:0046872">
    <property type="term" value="F:metal ion binding"/>
    <property type="evidence" value="ECO:0007669"/>
    <property type="project" value="InterPro"/>
</dbReference>
<gene>
    <name evidence="2" type="ORF">METZ01_LOCUS328309</name>
</gene>
<reference evidence="2" key="1">
    <citation type="submission" date="2018-05" db="EMBL/GenBank/DDBJ databases">
        <authorList>
            <person name="Lanie J.A."/>
            <person name="Ng W.-L."/>
            <person name="Kazmierczak K.M."/>
            <person name="Andrzejewski T.M."/>
            <person name="Davidsen T.M."/>
            <person name="Wayne K.J."/>
            <person name="Tettelin H."/>
            <person name="Glass J.I."/>
            <person name="Rusch D."/>
            <person name="Podicherti R."/>
            <person name="Tsui H.-C.T."/>
            <person name="Winkler M.E."/>
        </authorList>
    </citation>
    <scope>NUCLEOTIDE SEQUENCE</scope>
</reference>
<name>A0A382PS19_9ZZZZ</name>
<evidence type="ECO:0008006" key="3">
    <source>
        <dbReference type="Google" id="ProtNLM"/>
    </source>
</evidence>
<dbReference type="InterPro" id="IPR012131">
    <property type="entry name" value="Hstdl_DH"/>
</dbReference>
<dbReference type="Pfam" id="PF00815">
    <property type="entry name" value="Histidinol_dh"/>
    <property type="match status" value="1"/>
</dbReference>
<dbReference type="GO" id="GO:0000105">
    <property type="term" value="P:L-histidine biosynthetic process"/>
    <property type="evidence" value="ECO:0007669"/>
    <property type="project" value="TreeGrafter"/>
</dbReference>
<dbReference type="AlphaFoldDB" id="A0A382PS19"/>
<dbReference type="EMBL" id="UINC01108958">
    <property type="protein sequence ID" value="SVC75455.1"/>
    <property type="molecule type" value="Genomic_DNA"/>
</dbReference>